<dbReference type="EMBL" id="JALBUS010000010">
    <property type="protein sequence ID" value="MDX8417634.1"/>
    <property type="molecule type" value="Genomic_DNA"/>
</dbReference>
<evidence type="ECO:0000259" key="1">
    <source>
        <dbReference type="Pfam" id="PF04256"/>
    </source>
</evidence>
<proteinExistence type="predicted"/>
<feature type="domain" description="DUF5616" evidence="2">
    <location>
        <begin position="82"/>
        <end position="211"/>
    </location>
</feature>
<dbReference type="Pfam" id="PF18481">
    <property type="entry name" value="DUF5616"/>
    <property type="match status" value="1"/>
</dbReference>
<sequence>MQARRGFVVEDEKNFCDDAMSILSKAMQDVCYLINAGYDRKQASTFVGNHYCLPERQRLAIVRSVATQKQLAERKRKEIFDFQAQDVWIDGFNQIITLEVLLNHSPLFLGMDGVVRDLASLRGNYRIIPQTKQAVALLLEMVYAYHPGTIHILLDAPVSNSGRLKSKIHEVDPLVDVQIVQHVDLILYEKANVVTSDSIILDACISWFNLVSLCLKKQHSMAYDITGVDQ</sequence>
<protein>
    <submittedName>
        <fullName evidence="3">DUF434 domain-containing protein</fullName>
    </submittedName>
</protein>
<organism evidence="3 4">
    <name type="scientific">Absicoccus intestinalis</name>
    <dbReference type="NCBI Taxonomy" id="2926319"/>
    <lineage>
        <taxon>Bacteria</taxon>
        <taxon>Bacillati</taxon>
        <taxon>Bacillota</taxon>
        <taxon>Erysipelotrichia</taxon>
        <taxon>Erysipelotrichales</taxon>
        <taxon>Erysipelotrichaceae</taxon>
        <taxon>Absicoccus</taxon>
    </lineage>
</organism>
<evidence type="ECO:0000259" key="2">
    <source>
        <dbReference type="Pfam" id="PF18481"/>
    </source>
</evidence>
<dbReference type="PANTHER" id="PTHR42252">
    <property type="entry name" value="DUF5616 DOMAIN-CONTAINING PROTEIN"/>
    <property type="match status" value="1"/>
</dbReference>
<dbReference type="InterPro" id="IPR041652">
    <property type="entry name" value="DUF5616"/>
</dbReference>
<feature type="domain" description="DUF434" evidence="1">
    <location>
        <begin position="23"/>
        <end position="77"/>
    </location>
</feature>
<evidence type="ECO:0000313" key="3">
    <source>
        <dbReference type="EMBL" id="MDX8417634.1"/>
    </source>
</evidence>
<dbReference type="InterPro" id="IPR007368">
    <property type="entry name" value="DUF434"/>
</dbReference>
<dbReference type="RefSeq" id="WP_320325917.1">
    <property type="nucleotide sequence ID" value="NZ_JALBUS010000010.1"/>
</dbReference>
<dbReference type="Proteomes" id="UP001285244">
    <property type="component" value="Unassembled WGS sequence"/>
</dbReference>
<keyword evidence="4" id="KW-1185">Reference proteome</keyword>
<accession>A0ABU4WM36</accession>
<dbReference type="Pfam" id="PF04256">
    <property type="entry name" value="DUF434"/>
    <property type="match status" value="1"/>
</dbReference>
<name>A0ABU4WM36_9FIRM</name>
<reference evidence="3 4" key="1">
    <citation type="submission" date="2022-03" db="EMBL/GenBank/DDBJ databases">
        <title>Novel taxa within the pig intestine.</title>
        <authorList>
            <person name="Wylensek D."/>
            <person name="Bishof K."/>
            <person name="Afrizal A."/>
            <person name="Clavel T."/>
        </authorList>
    </citation>
    <scope>NUCLEOTIDE SEQUENCE [LARGE SCALE GENOMIC DNA]</scope>
    <source>
        <strain evidence="3 4">Cla-KB-P134</strain>
    </source>
</reference>
<dbReference type="PANTHER" id="PTHR42252:SF1">
    <property type="entry name" value="DUF434 DOMAIN-CONTAINING PROTEIN"/>
    <property type="match status" value="1"/>
</dbReference>
<evidence type="ECO:0000313" key="4">
    <source>
        <dbReference type="Proteomes" id="UP001285244"/>
    </source>
</evidence>
<gene>
    <name evidence="3" type="ORF">MOZ64_07230</name>
</gene>
<comment type="caution">
    <text evidence="3">The sequence shown here is derived from an EMBL/GenBank/DDBJ whole genome shotgun (WGS) entry which is preliminary data.</text>
</comment>